<gene>
    <name evidence="10" type="primary">gap</name>
    <name evidence="10" type="ORF">H8E29_08105</name>
</gene>
<dbReference type="GO" id="GO:0006006">
    <property type="term" value="P:glucose metabolic process"/>
    <property type="evidence" value="ECO:0007669"/>
    <property type="project" value="InterPro"/>
</dbReference>
<dbReference type="PRINTS" id="PR00078">
    <property type="entry name" value="G3PDHDRGNASE"/>
</dbReference>
<dbReference type="EMBL" id="JACNJN010000095">
    <property type="protein sequence ID" value="MBC8335211.1"/>
    <property type="molecule type" value="Genomic_DNA"/>
</dbReference>
<sequence>MTVKVGINGFGRIGRQVLKIILERYAGELEVVAINDLWDPKTNAQLFKYDSTYGKFEGSVDVVGGDLVIDGKTIKVFSERNPADLPWGDVGVEIVIEGTGVFRDPTKTPGPQSHLEGGAKKVILTAPGKGGDVLTVVLGVNDDEYDASKHHIVSNASCTTNCLAPFTKVVNDNFGIVKGLMTTIHSYTTSQKLLDLADSDPRRARSGSLNIIPTSTGAAKAIALVIPELKGKLDGYSLRVPTPTVSIVDAVFEVEKATTTAEVNAALKAASEGPMKGILGFSEEPLVSMDFKGDERSSIVDAELTSVMGGNMVKVVAWYDNEWGYSTRLSDLTAKIAKSL</sequence>
<evidence type="ECO:0000256" key="7">
    <source>
        <dbReference type="RuleBase" id="RU000397"/>
    </source>
</evidence>
<feature type="active site" description="Nucleophile" evidence="3">
    <location>
        <position position="158"/>
    </location>
</feature>
<accession>A0A8J6NHE8</accession>
<feature type="domain" description="Glyceraldehyde 3-phosphate dehydrogenase NAD(P) binding" evidence="9">
    <location>
        <begin position="3"/>
        <end position="158"/>
    </location>
</feature>
<dbReference type="Gene3D" id="3.30.360.10">
    <property type="entry name" value="Dihydrodipicolinate Reductase, domain 2"/>
    <property type="match status" value="1"/>
</dbReference>
<dbReference type="CDD" id="cd18126">
    <property type="entry name" value="GAPDH_I_C"/>
    <property type="match status" value="1"/>
</dbReference>
<name>A0A8J6NHE8_9CHLR</name>
<dbReference type="GO" id="GO:0050661">
    <property type="term" value="F:NADP binding"/>
    <property type="evidence" value="ECO:0007669"/>
    <property type="project" value="InterPro"/>
</dbReference>
<dbReference type="InterPro" id="IPR006424">
    <property type="entry name" value="Glyceraldehyde-3-P_DH_1"/>
</dbReference>
<feature type="binding site" evidence="4">
    <location>
        <begin position="157"/>
        <end position="159"/>
    </location>
    <ligand>
        <name>D-glyceraldehyde 3-phosphate</name>
        <dbReference type="ChEBI" id="CHEBI:59776"/>
    </ligand>
</feature>
<feature type="site" description="Activates thiol group during catalysis" evidence="6">
    <location>
        <position position="185"/>
    </location>
</feature>
<dbReference type="PANTHER" id="PTHR43148">
    <property type="entry name" value="GLYCERALDEHYDE-3-PHOSPHATE DEHYDROGENASE 2"/>
    <property type="match status" value="1"/>
</dbReference>
<evidence type="ECO:0000256" key="5">
    <source>
        <dbReference type="PIRSR" id="PIRSR000149-3"/>
    </source>
</evidence>
<dbReference type="EC" id="1.2.1.-" evidence="8"/>
<dbReference type="InterPro" id="IPR020829">
    <property type="entry name" value="GlycerAld_3-P_DH_cat"/>
</dbReference>
<dbReference type="Pfam" id="PF02800">
    <property type="entry name" value="Gp_dh_C"/>
    <property type="match status" value="1"/>
</dbReference>
<evidence type="ECO:0000256" key="4">
    <source>
        <dbReference type="PIRSR" id="PIRSR000149-2"/>
    </source>
</evidence>
<comment type="caution">
    <text evidence="10">The sequence shown here is derived from an EMBL/GenBank/DDBJ whole genome shotgun (WGS) entry which is preliminary data.</text>
</comment>
<dbReference type="GO" id="GO:0051287">
    <property type="term" value="F:NAD binding"/>
    <property type="evidence" value="ECO:0007669"/>
    <property type="project" value="InterPro"/>
</dbReference>
<feature type="binding site" evidence="4">
    <location>
        <position position="239"/>
    </location>
    <ligand>
        <name>D-glyceraldehyde 3-phosphate</name>
        <dbReference type="ChEBI" id="CHEBI:59776"/>
    </ligand>
</feature>
<evidence type="ECO:0000256" key="2">
    <source>
        <dbReference type="ARBA" id="ARBA00023002"/>
    </source>
</evidence>
<organism evidence="10 11">
    <name type="scientific">Candidatus Desulfolinea nitratireducens</name>
    <dbReference type="NCBI Taxonomy" id="2841698"/>
    <lineage>
        <taxon>Bacteria</taxon>
        <taxon>Bacillati</taxon>
        <taxon>Chloroflexota</taxon>
        <taxon>Anaerolineae</taxon>
        <taxon>Anaerolineales</taxon>
        <taxon>Anaerolineales incertae sedis</taxon>
        <taxon>Candidatus Desulfolinea</taxon>
    </lineage>
</organism>
<evidence type="ECO:0000259" key="9">
    <source>
        <dbReference type="SMART" id="SM00846"/>
    </source>
</evidence>
<feature type="binding site" evidence="4">
    <location>
        <begin position="216"/>
        <end position="217"/>
    </location>
    <ligand>
        <name>D-glyceraldehyde 3-phosphate</name>
        <dbReference type="ChEBI" id="CHEBI:59776"/>
    </ligand>
</feature>
<dbReference type="NCBIfam" id="TIGR01534">
    <property type="entry name" value="GAPDH-I"/>
    <property type="match status" value="1"/>
</dbReference>
<dbReference type="SMART" id="SM00846">
    <property type="entry name" value="Gp_dh_N"/>
    <property type="match status" value="1"/>
</dbReference>
<dbReference type="GO" id="GO:0016620">
    <property type="term" value="F:oxidoreductase activity, acting on the aldehyde or oxo group of donors, NAD or NADP as acceptor"/>
    <property type="evidence" value="ECO:0007669"/>
    <property type="project" value="InterPro"/>
</dbReference>
<evidence type="ECO:0000313" key="11">
    <source>
        <dbReference type="Proteomes" id="UP000614469"/>
    </source>
</evidence>
<reference evidence="10 11" key="1">
    <citation type="submission" date="2020-08" db="EMBL/GenBank/DDBJ databases">
        <title>Bridging the membrane lipid divide: bacteria of the FCB group superphylum have the potential to synthesize archaeal ether lipids.</title>
        <authorList>
            <person name="Villanueva L."/>
            <person name="Von Meijenfeldt F.A.B."/>
            <person name="Westbye A.B."/>
            <person name="Yadav S."/>
            <person name="Hopmans E.C."/>
            <person name="Dutilh B.E."/>
            <person name="Sinninghe Damste J.S."/>
        </authorList>
    </citation>
    <scope>NUCLEOTIDE SEQUENCE [LARGE SCALE GENOMIC DNA]</scope>
    <source>
        <strain evidence="10">NIOZ-UU36</strain>
    </source>
</reference>
<proteinExistence type="inferred from homology"/>
<dbReference type="InterPro" id="IPR020831">
    <property type="entry name" value="GlycerAld/Erythrose_P_DH"/>
</dbReference>
<evidence type="ECO:0000256" key="8">
    <source>
        <dbReference type="RuleBase" id="RU361160"/>
    </source>
</evidence>
<dbReference type="PROSITE" id="PS00071">
    <property type="entry name" value="GAPDH"/>
    <property type="match status" value="1"/>
</dbReference>
<dbReference type="CDD" id="cd05214">
    <property type="entry name" value="GAPDH_I_N"/>
    <property type="match status" value="1"/>
</dbReference>
<evidence type="ECO:0000256" key="1">
    <source>
        <dbReference type="ARBA" id="ARBA00007406"/>
    </source>
</evidence>
<dbReference type="InterPro" id="IPR020828">
    <property type="entry name" value="GlycerAld_3-P_DH_NAD(P)-bd"/>
</dbReference>
<evidence type="ECO:0000256" key="3">
    <source>
        <dbReference type="PIRSR" id="PIRSR000149-1"/>
    </source>
</evidence>
<feature type="binding site" evidence="4">
    <location>
        <position position="188"/>
    </location>
    <ligand>
        <name>D-glyceraldehyde 3-phosphate</name>
        <dbReference type="ChEBI" id="CHEBI:59776"/>
    </ligand>
</feature>
<dbReference type="PIRSF" id="PIRSF000149">
    <property type="entry name" value="GAP_DH"/>
    <property type="match status" value="1"/>
</dbReference>
<dbReference type="AlphaFoldDB" id="A0A8J6NHE8"/>
<dbReference type="InterPro" id="IPR020830">
    <property type="entry name" value="GlycerAld_3-P_DH_AS"/>
</dbReference>
<dbReference type="Proteomes" id="UP000614469">
    <property type="component" value="Unassembled WGS sequence"/>
</dbReference>
<protein>
    <recommendedName>
        <fullName evidence="8">Glyceraldehyde-3-phosphate dehydrogenase</fullName>
        <ecNumber evidence="8">1.2.1.-</ecNumber>
    </recommendedName>
</protein>
<dbReference type="FunFam" id="3.30.360.10:FF:000002">
    <property type="entry name" value="Glyceraldehyde-3-phosphate dehydrogenase"/>
    <property type="match status" value="1"/>
</dbReference>
<dbReference type="Gene3D" id="3.40.50.720">
    <property type="entry name" value="NAD(P)-binding Rossmann-like Domain"/>
    <property type="match status" value="1"/>
</dbReference>
<feature type="binding site" evidence="5">
    <location>
        <begin position="12"/>
        <end position="13"/>
    </location>
    <ligand>
        <name>NAD(+)</name>
        <dbReference type="ChEBI" id="CHEBI:57540"/>
    </ligand>
</feature>
<evidence type="ECO:0000256" key="6">
    <source>
        <dbReference type="PIRSR" id="PIRSR000149-4"/>
    </source>
</evidence>
<keyword evidence="5" id="KW-0520">NAD</keyword>
<keyword evidence="5" id="KW-0547">Nucleotide-binding</keyword>
<dbReference type="FunFam" id="3.40.50.720:FF:000001">
    <property type="entry name" value="Glyceraldehyde-3-phosphate dehydrogenase"/>
    <property type="match status" value="1"/>
</dbReference>
<dbReference type="InterPro" id="IPR036291">
    <property type="entry name" value="NAD(P)-bd_dom_sf"/>
</dbReference>
<evidence type="ECO:0000313" key="10">
    <source>
        <dbReference type="EMBL" id="MBC8335211.1"/>
    </source>
</evidence>
<keyword evidence="2 8" id="KW-0560">Oxidoreductase</keyword>
<comment type="similarity">
    <text evidence="1 7">Belongs to the glyceraldehyde-3-phosphate dehydrogenase family.</text>
</comment>
<dbReference type="SUPFAM" id="SSF55347">
    <property type="entry name" value="Glyceraldehyde-3-phosphate dehydrogenase-like, C-terminal domain"/>
    <property type="match status" value="1"/>
</dbReference>
<feature type="binding site" evidence="5">
    <location>
        <position position="36"/>
    </location>
    <ligand>
        <name>NAD(+)</name>
        <dbReference type="ChEBI" id="CHEBI:57540"/>
    </ligand>
</feature>
<feature type="binding site" evidence="5">
    <location>
        <position position="321"/>
    </location>
    <ligand>
        <name>NAD(+)</name>
        <dbReference type="ChEBI" id="CHEBI:57540"/>
    </ligand>
</feature>
<feature type="binding site" evidence="5">
    <location>
        <position position="125"/>
    </location>
    <ligand>
        <name>NAD(+)</name>
        <dbReference type="ChEBI" id="CHEBI:57540"/>
    </ligand>
</feature>
<dbReference type="SUPFAM" id="SSF51735">
    <property type="entry name" value="NAD(P)-binding Rossmann-fold domains"/>
    <property type="match status" value="1"/>
</dbReference>
<dbReference type="Pfam" id="PF00044">
    <property type="entry name" value="Gp_dh_N"/>
    <property type="match status" value="1"/>
</dbReference>
<feature type="binding site" evidence="5">
    <location>
        <position position="80"/>
    </location>
    <ligand>
        <name>NAD(+)</name>
        <dbReference type="ChEBI" id="CHEBI:57540"/>
    </ligand>
</feature>